<dbReference type="RefSeq" id="WP_105247798.1">
    <property type="nucleotide sequence ID" value="NZ_PSZM01000046.1"/>
</dbReference>
<dbReference type="Proteomes" id="UP000238042">
    <property type="component" value="Unassembled WGS sequence"/>
</dbReference>
<feature type="domain" description="DinB-like" evidence="1">
    <location>
        <begin position="8"/>
        <end position="144"/>
    </location>
</feature>
<reference evidence="2 3" key="1">
    <citation type="submission" date="2018-02" db="EMBL/GenBank/DDBJ databases">
        <title>Genome sequences of Apibacter spp., gut symbionts of Asian honey bees.</title>
        <authorList>
            <person name="Kwong W.K."/>
            <person name="Steele M.I."/>
            <person name="Moran N.A."/>
        </authorList>
    </citation>
    <scope>NUCLEOTIDE SEQUENCE [LARGE SCALE GENOMIC DNA]</scope>
    <source>
        <strain evidence="3">wkB301</strain>
    </source>
</reference>
<evidence type="ECO:0000259" key="1">
    <source>
        <dbReference type="Pfam" id="PF12867"/>
    </source>
</evidence>
<dbReference type="EMBL" id="PSZM01000046">
    <property type="protein sequence ID" value="PQL90660.1"/>
    <property type="molecule type" value="Genomic_DNA"/>
</dbReference>
<protein>
    <submittedName>
        <fullName evidence="2">Damage-inducible protein DinB</fullName>
    </submittedName>
</protein>
<gene>
    <name evidence="2" type="ORF">C4S77_12360</name>
</gene>
<keyword evidence="3" id="KW-1185">Reference proteome</keyword>
<dbReference type="InterPro" id="IPR024775">
    <property type="entry name" value="DinB-like"/>
</dbReference>
<sequence>MKKQFEILKACREAIIETIDDLSLDQLQVVPKGFKCNIFWHMAHCLIGQQILHYKFSNLDLLITNDWVENYKKGTQTRFLINEDEVEFVKQKLIILVDQLEQDYEDKKFETYNEFTTSMGIILNNIEDAINFNNLHEGIHCGIIKAMKNLIVNF</sequence>
<dbReference type="SUPFAM" id="SSF109854">
    <property type="entry name" value="DinB/YfiT-like putative metalloenzymes"/>
    <property type="match status" value="1"/>
</dbReference>
<dbReference type="Gene3D" id="1.20.120.450">
    <property type="entry name" value="dinb family like domain"/>
    <property type="match status" value="1"/>
</dbReference>
<organism evidence="2 3">
    <name type="scientific">Apibacter adventoris</name>
    <dbReference type="NCBI Taxonomy" id="1679466"/>
    <lineage>
        <taxon>Bacteria</taxon>
        <taxon>Pseudomonadati</taxon>
        <taxon>Bacteroidota</taxon>
        <taxon>Flavobacteriia</taxon>
        <taxon>Flavobacteriales</taxon>
        <taxon>Weeksellaceae</taxon>
        <taxon>Apibacter</taxon>
    </lineage>
</organism>
<dbReference type="AlphaFoldDB" id="A0A2S8A809"/>
<accession>A0A2S8A809</accession>
<evidence type="ECO:0000313" key="2">
    <source>
        <dbReference type="EMBL" id="PQL90660.1"/>
    </source>
</evidence>
<dbReference type="InterPro" id="IPR034660">
    <property type="entry name" value="DinB/YfiT-like"/>
</dbReference>
<proteinExistence type="predicted"/>
<name>A0A2S8A809_9FLAO</name>
<comment type="caution">
    <text evidence="2">The sequence shown here is derived from an EMBL/GenBank/DDBJ whole genome shotgun (WGS) entry which is preliminary data.</text>
</comment>
<evidence type="ECO:0000313" key="3">
    <source>
        <dbReference type="Proteomes" id="UP000238042"/>
    </source>
</evidence>
<dbReference type="OrthoDB" id="4295522at2"/>
<dbReference type="Pfam" id="PF12867">
    <property type="entry name" value="DinB_2"/>
    <property type="match status" value="1"/>
</dbReference>